<evidence type="ECO:0000313" key="2">
    <source>
        <dbReference type="EMBL" id="KAF5838682.1"/>
    </source>
</evidence>
<organism evidence="2 3">
    <name type="scientific">Dunaliella salina</name>
    <name type="common">Green alga</name>
    <name type="synonym">Protococcus salinus</name>
    <dbReference type="NCBI Taxonomy" id="3046"/>
    <lineage>
        <taxon>Eukaryota</taxon>
        <taxon>Viridiplantae</taxon>
        <taxon>Chlorophyta</taxon>
        <taxon>core chlorophytes</taxon>
        <taxon>Chlorophyceae</taxon>
        <taxon>CS clade</taxon>
        <taxon>Chlamydomonadales</taxon>
        <taxon>Dunaliellaceae</taxon>
        <taxon>Dunaliella</taxon>
    </lineage>
</organism>
<dbReference type="PANTHER" id="PTHR34127">
    <property type="entry name" value="OS04G0405600 PROTEIN"/>
    <property type="match status" value="1"/>
</dbReference>
<proteinExistence type="predicted"/>
<reference evidence="2" key="1">
    <citation type="submission" date="2017-08" db="EMBL/GenBank/DDBJ databases">
        <authorList>
            <person name="Polle J.E."/>
            <person name="Barry K."/>
            <person name="Cushman J."/>
            <person name="Schmutz J."/>
            <person name="Tran D."/>
            <person name="Hathwaick L.T."/>
            <person name="Yim W.C."/>
            <person name="Jenkins J."/>
            <person name="Mckie-Krisberg Z.M."/>
            <person name="Prochnik S."/>
            <person name="Lindquist E."/>
            <person name="Dockter R.B."/>
            <person name="Adam C."/>
            <person name="Molina H."/>
            <person name="Bunkerborg J."/>
            <person name="Jin E."/>
            <person name="Buchheim M."/>
            <person name="Magnuson J."/>
        </authorList>
    </citation>
    <scope>NUCLEOTIDE SEQUENCE</scope>
    <source>
        <strain evidence="2">CCAP 19/18</strain>
    </source>
</reference>
<accession>A0ABQ7GVP7</accession>
<dbReference type="EMBL" id="MU069569">
    <property type="protein sequence ID" value="KAF5838682.1"/>
    <property type="molecule type" value="Genomic_DNA"/>
</dbReference>
<evidence type="ECO:0000313" key="3">
    <source>
        <dbReference type="Proteomes" id="UP000815325"/>
    </source>
</evidence>
<keyword evidence="3" id="KW-1185">Reference proteome</keyword>
<name>A0ABQ7GVP7_DUNSA</name>
<dbReference type="InterPro" id="IPR010765">
    <property type="entry name" value="DUF1350"/>
</dbReference>
<protein>
    <submittedName>
        <fullName evidence="2">Uncharacterized protein</fullName>
    </submittedName>
</protein>
<gene>
    <name evidence="2" type="ORF">DUNSADRAFT_2377</name>
</gene>
<sequence>MKTLPSAASVANGRHAVRAFPAQRLGQVKPSRRGLRARAEAIKVGKCWAVPPPNQKPPRGIVHFLGGAFISGAPQVLYSLLIDSLASSGFTVLSTPYAVSFKHLDCAATVRQDFMDSLQSDQVYTDANVLMSYNNKQVSDAIPIPGLLDALGPTARAAPSLPEGLPTPSTVLNVASGLLPSGVLGTLGLSQRQVADAGLLIEQLGSVVKEVGDGNSDFTPTPEESRQIVKAGYNPTATPTLLVQFTNDNFDQTPEMLDILQECARPDAPWEPHHTLWDRPAVGDRPYIQPAGCTGHGSEAAVSGGTPKADKGAGGFSGQCSSWIAT</sequence>
<dbReference type="Pfam" id="PF07082">
    <property type="entry name" value="DUF1350"/>
    <property type="match status" value="2"/>
</dbReference>
<feature type="region of interest" description="Disordered" evidence="1">
    <location>
        <begin position="297"/>
        <end position="326"/>
    </location>
</feature>
<dbReference type="Proteomes" id="UP000815325">
    <property type="component" value="Unassembled WGS sequence"/>
</dbReference>
<dbReference type="PANTHER" id="PTHR34127:SF1">
    <property type="entry name" value="OS04G0405600 PROTEIN"/>
    <property type="match status" value="1"/>
</dbReference>
<evidence type="ECO:0000256" key="1">
    <source>
        <dbReference type="SAM" id="MobiDB-lite"/>
    </source>
</evidence>
<comment type="caution">
    <text evidence="2">The sequence shown here is derived from an EMBL/GenBank/DDBJ whole genome shotgun (WGS) entry which is preliminary data.</text>
</comment>